<evidence type="ECO:0000313" key="8">
    <source>
        <dbReference type="EMBL" id="MCW1923952.1"/>
    </source>
</evidence>
<dbReference type="Gene3D" id="1.20.1730.10">
    <property type="entry name" value="Sodium/glucose cotransporter"/>
    <property type="match status" value="1"/>
</dbReference>
<dbReference type="CDD" id="cd11477">
    <property type="entry name" value="SLC5sbd_u1"/>
    <property type="match status" value="1"/>
</dbReference>
<proteinExistence type="inferred from homology"/>
<dbReference type="InterPro" id="IPR001734">
    <property type="entry name" value="Na/solute_symporter"/>
</dbReference>
<keyword evidence="4 7" id="KW-1133">Transmembrane helix</keyword>
<gene>
    <name evidence="8" type="ORF">OKA05_15400</name>
</gene>
<name>A0ABT3GK99_9BACT</name>
<keyword evidence="5 7" id="KW-0472">Membrane</keyword>
<feature type="transmembrane region" description="Helical" evidence="7">
    <location>
        <begin position="20"/>
        <end position="38"/>
    </location>
</feature>
<feature type="transmembrane region" description="Helical" evidence="7">
    <location>
        <begin position="173"/>
        <end position="198"/>
    </location>
</feature>
<evidence type="ECO:0000256" key="2">
    <source>
        <dbReference type="ARBA" id="ARBA00006434"/>
    </source>
</evidence>
<dbReference type="PANTHER" id="PTHR11819:SF77">
    <property type="entry name" value="SODIUM_GLUCOSE COTRANSPORT PROTEIN"/>
    <property type="match status" value="1"/>
</dbReference>
<dbReference type="InterPro" id="IPR038377">
    <property type="entry name" value="Na/Glc_symporter_sf"/>
</dbReference>
<evidence type="ECO:0000313" key="9">
    <source>
        <dbReference type="Proteomes" id="UP001320876"/>
    </source>
</evidence>
<feature type="transmembrane region" description="Helical" evidence="7">
    <location>
        <begin position="92"/>
        <end position="112"/>
    </location>
</feature>
<dbReference type="Proteomes" id="UP001320876">
    <property type="component" value="Unassembled WGS sequence"/>
</dbReference>
<feature type="transmembrane region" description="Helical" evidence="7">
    <location>
        <begin position="141"/>
        <end position="167"/>
    </location>
</feature>
<evidence type="ECO:0000256" key="5">
    <source>
        <dbReference type="ARBA" id="ARBA00023136"/>
    </source>
</evidence>
<dbReference type="PROSITE" id="PS50283">
    <property type="entry name" value="NA_SOLUT_SYMP_3"/>
    <property type="match status" value="1"/>
</dbReference>
<comment type="subcellular location">
    <subcellularLocation>
        <location evidence="1">Membrane</location>
        <topology evidence="1">Multi-pass membrane protein</topology>
    </subcellularLocation>
</comment>
<organism evidence="8 9">
    <name type="scientific">Luteolibacter arcticus</name>
    <dbReference type="NCBI Taxonomy" id="1581411"/>
    <lineage>
        <taxon>Bacteria</taxon>
        <taxon>Pseudomonadati</taxon>
        <taxon>Verrucomicrobiota</taxon>
        <taxon>Verrucomicrobiia</taxon>
        <taxon>Verrucomicrobiales</taxon>
        <taxon>Verrucomicrobiaceae</taxon>
        <taxon>Luteolibacter</taxon>
    </lineage>
</organism>
<sequence>MALSLFLNPAVLGSITLTGLDWAIIIGSILVCFVPALFYGKKSSESTSEFFASGQSVPWWLAGLSMVATTFSSDTPNWVTEQVRKFGVAGNWQWWAFVLTGVSTVFFFARLWRRSGVMTDLEFYELRYSGKAASVVRGFRAVYLGLFFNCFIMGMVTLAACKIASILFGMPSWQTIVICGVLNVVFAAHSGLWGVLIIDMVQFFIKMTAVFAAAYFSLKEVAKRTGVGETAFAGLQKLVETLGTQQVKVPAGSHDPVMSTIDGTGQPILDILPNFDMWQLSLMIFIVPIAIGWWANWYPGAEPGGGSYIAQRMLASKSEKDSLGGTLFFNIAHYVLRPWPWIITALCSIIVYPDLASIKEAFPTADPKLIGHDSAFPAMLKFLPVGFMGLMVGGLIAANSSTILTHLNWGASYLVHDFYRRFINTTATERHYVNAGRFCTLLLYVVAALLSTILTSAQEAFEILISIGAGTGLLYMLRWFWWRINAWCEIIAMVSSFLISVTFFVIKKLHAAGTIDLQVPFAQTVIISVAFTTICWVLAAYFCPQTDRQTLFSFFKKVQPAGPGWDAIRREAGMPASAVKESGDHMGLATVGWVSGCAVIWSSLFAIGKFLYGQMTMAWILTGVFVVSGFVLLQVIRRLWR</sequence>
<feature type="transmembrane region" description="Helical" evidence="7">
    <location>
        <begin position="460"/>
        <end position="477"/>
    </location>
</feature>
<dbReference type="Pfam" id="PF00474">
    <property type="entry name" value="SSF"/>
    <property type="match status" value="1"/>
</dbReference>
<comment type="similarity">
    <text evidence="2 6">Belongs to the sodium:solute symporter (SSF) (TC 2.A.21) family.</text>
</comment>
<feature type="transmembrane region" description="Helical" evidence="7">
    <location>
        <begin position="435"/>
        <end position="454"/>
    </location>
</feature>
<feature type="transmembrane region" description="Helical" evidence="7">
    <location>
        <begin position="590"/>
        <end position="612"/>
    </location>
</feature>
<feature type="transmembrane region" description="Helical" evidence="7">
    <location>
        <begin position="484"/>
        <end position="506"/>
    </location>
</feature>
<comment type="caution">
    <text evidence="8">The sequence shown here is derived from an EMBL/GenBank/DDBJ whole genome shotgun (WGS) entry which is preliminary data.</text>
</comment>
<feature type="transmembrane region" description="Helical" evidence="7">
    <location>
        <begin position="521"/>
        <end position="543"/>
    </location>
</feature>
<keyword evidence="9" id="KW-1185">Reference proteome</keyword>
<feature type="transmembrane region" description="Helical" evidence="7">
    <location>
        <begin position="618"/>
        <end position="636"/>
    </location>
</feature>
<evidence type="ECO:0000256" key="6">
    <source>
        <dbReference type="RuleBase" id="RU362091"/>
    </source>
</evidence>
<evidence type="ECO:0000256" key="3">
    <source>
        <dbReference type="ARBA" id="ARBA00022692"/>
    </source>
</evidence>
<feature type="transmembrane region" description="Helical" evidence="7">
    <location>
        <begin position="50"/>
        <end position="72"/>
    </location>
</feature>
<dbReference type="EMBL" id="JAPDDT010000006">
    <property type="protein sequence ID" value="MCW1923952.1"/>
    <property type="molecule type" value="Genomic_DNA"/>
</dbReference>
<protein>
    <submittedName>
        <fullName evidence="8">Na+:solute symporter</fullName>
    </submittedName>
</protein>
<feature type="transmembrane region" description="Helical" evidence="7">
    <location>
        <begin position="277"/>
        <end position="295"/>
    </location>
</feature>
<dbReference type="RefSeq" id="WP_264488058.1">
    <property type="nucleotide sequence ID" value="NZ_JAPDDT010000006.1"/>
</dbReference>
<evidence type="ECO:0000256" key="1">
    <source>
        <dbReference type="ARBA" id="ARBA00004141"/>
    </source>
</evidence>
<evidence type="ECO:0000256" key="7">
    <source>
        <dbReference type="SAM" id="Phobius"/>
    </source>
</evidence>
<reference evidence="8 9" key="1">
    <citation type="submission" date="2022-10" db="EMBL/GenBank/DDBJ databases">
        <title>Luteolibacter arcticus strain CCTCC AB 2014275, whole genome shotgun sequencing project.</title>
        <authorList>
            <person name="Zhao G."/>
            <person name="Shen L."/>
        </authorList>
    </citation>
    <scope>NUCLEOTIDE SEQUENCE [LARGE SCALE GENOMIC DNA]</scope>
    <source>
        <strain evidence="8 9">CCTCC AB 2014275</strain>
    </source>
</reference>
<keyword evidence="3 7" id="KW-0812">Transmembrane</keyword>
<dbReference type="PANTHER" id="PTHR11819">
    <property type="entry name" value="SOLUTE CARRIER FAMILY 5"/>
    <property type="match status" value="1"/>
</dbReference>
<accession>A0ABT3GK99</accession>
<evidence type="ECO:0000256" key="4">
    <source>
        <dbReference type="ARBA" id="ARBA00022989"/>
    </source>
</evidence>